<dbReference type="GO" id="GO:0051301">
    <property type="term" value="P:cell division"/>
    <property type="evidence" value="ECO:0007669"/>
    <property type="project" value="UniProtKB-KW"/>
</dbReference>
<evidence type="ECO:0000256" key="8">
    <source>
        <dbReference type="ARBA" id="ARBA00023316"/>
    </source>
</evidence>
<dbReference type="EMBL" id="CP023004">
    <property type="protein sequence ID" value="AWI07975.1"/>
    <property type="molecule type" value="Genomic_DNA"/>
</dbReference>
<dbReference type="Gene3D" id="3.90.190.20">
    <property type="entry name" value="Mur ligase, C-terminal domain"/>
    <property type="match status" value="1"/>
</dbReference>
<dbReference type="InterPro" id="IPR004101">
    <property type="entry name" value="Mur_ligase_C"/>
</dbReference>
<dbReference type="KEGG" id="elut:CKA38_00710"/>
<dbReference type="PANTHER" id="PTHR43024">
    <property type="entry name" value="UDP-N-ACETYLMURAMOYL-TRIPEPTIDE--D-ALANYL-D-ALANINE LIGASE"/>
    <property type="match status" value="1"/>
</dbReference>
<dbReference type="Proteomes" id="UP000244896">
    <property type="component" value="Chromosome"/>
</dbReference>
<evidence type="ECO:0000259" key="10">
    <source>
        <dbReference type="Pfam" id="PF02875"/>
    </source>
</evidence>
<evidence type="ECO:0000313" key="12">
    <source>
        <dbReference type="EMBL" id="AWI07975.1"/>
    </source>
</evidence>
<evidence type="ECO:0000313" key="13">
    <source>
        <dbReference type="Proteomes" id="UP000244896"/>
    </source>
</evidence>
<dbReference type="SUPFAM" id="SSF53244">
    <property type="entry name" value="MurD-like peptide ligases, peptide-binding domain"/>
    <property type="match status" value="1"/>
</dbReference>
<evidence type="ECO:0000256" key="2">
    <source>
        <dbReference type="ARBA" id="ARBA00022618"/>
    </source>
</evidence>
<dbReference type="GO" id="GO:0071555">
    <property type="term" value="P:cell wall organization"/>
    <property type="evidence" value="ECO:0007669"/>
    <property type="project" value="UniProtKB-KW"/>
</dbReference>
<evidence type="ECO:0000256" key="6">
    <source>
        <dbReference type="ARBA" id="ARBA00022984"/>
    </source>
</evidence>
<keyword evidence="5" id="KW-0133">Cell shape</keyword>
<keyword evidence="8" id="KW-0961">Cell wall biogenesis/degradation</keyword>
<dbReference type="Gene3D" id="3.40.1390.10">
    <property type="entry name" value="MurE/MurF, N-terminal domain"/>
    <property type="match status" value="1"/>
</dbReference>
<sequence length="437" mass="46310">MPYYDPVQLAAWAAAQWTQQPGGSLTGFTNDTRTLRPGEIFIALRTASRDGHDYLAAAKAAGAAAAIVSRANPAIDLPQLVVADPLAAFQKIAAAHRAACQAAGVVVIGISGSNGKTSTKNLLADILRAAHGEDRVLATEGNLNNHIGVPLTLTRIDPERHKYAVVEAGISAPGEMETLATMIAPDHAIITMIAPAHTQDLGDLKTIAREKAVMLEHVRNNGARIFPPACLSYPAFAALPSPAPISALQSFSPSAFVASSGMQQNAALAITLAKRLGVSDLQIQTALDAWRPSKWRGEIVRDSSGRLFYLDLYNANPASMSDALDAFVRVAPSELPRLYIIGGMEELGPESPRHHRELGAQLAALLRDRPGDQLILIGAHAPDIAAGVSPDSVRIEISDTETAAQRIAAFQGAVFMKGSRRNALENALPDNIKNAHL</sequence>
<keyword evidence="13" id="KW-1185">Reference proteome</keyword>
<dbReference type="SUPFAM" id="SSF63418">
    <property type="entry name" value="MurE/MurF N-terminal domain"/>
    <property type="match status" value="1"/>
</dbReference>
<gene>
    <name evidence="12" type="ORF">CKA38_00710</name>
</gene>
<dbReference type="InterPro" id="IPR036565">
    <property type="entry name" value="Mur-like_cat_sf"/>
</dbReference>
<dbReference type="SUPFAM" id="SSF53623">
    <property type="entry name" value="MurD-like peptide ligases, catalytic domain"/>
    <property type="match status" value="1"/>
</dbReference>
<keyword evidence="6" id="KW-0573">Peptidoglycan synthesis</keyword>
<dbReference type="InterPro" id="IPR035911">
    <property type="entry name" value="MurE/MurF_N"/>
</dbReference>
<keyword evidence="7" id="KW-0131">Cell cycle</keyword>
<keyword evidence="1" id="KW-0436">Ligase</keyword>
<feature type="domain" description="Mur ligase N-terminal catalytic" evidence="9">
    <location>
        <begin position="27"/>
        <end position="95"/>
    </location>
</feature>
<dbReference type="GO" id="GO:0009252">
    <property type="term" value="P:peptidoglycan biosynthetic process"/>
    <property type="evidence" value="ECO:0007669"/>
    <property type="project" value="UniProtKB-KW"/>
</dbReference>
<dbReference type="Pfam" id="PF02875">
    <property type="entry name" value="Mur_ligase_C"/>
    <property type="match status" value="1"/>
</dbReference>
<evidence type="ECO:0000256" key="1">
    <source>
        <dbReference type="ARBA" id="ARBA00022598"/>
    </source>
</evidence>
<reference evidence="12 13" key="1">
    <citation type="journal article" date="2018" name="Syst. Appl. Microbiol.">
        <title>Ereboglobus luteus gen. nov. sp. nov. from cockroach guts, and new insights into the oxygen relationship of the genera Opitutus and Didymococcus (Verrucomicrobia: Opitutaceae).</title>
        <authorList>
            <person name="Tegtmeier D."/>
            <person name="Belitz A."/>
            <person name="Radek R."/>
            <person name="Heimerl T."/>
            <person name="Brune A."/>
        </authorList>
    </citation>
    <scope>NUCLEOTIDE SEQUENCE [LARGE SCALE GENOMIC DNA]</scope>
    <source>
        <strain evidence="12 13">Ho45</strain>
    </source>
</reference>
<feature type="domain" description="Mur ligase central" evidence="11">
    <location>
        <begin position="110"/>
        <end position="227"/>
    </location>
</feature>
<evidence type="ECO:0000256" key="7">
    <source>
        <dbReference type="ARBA" id="ARBA00023306"/>
    </source>
</evidence>
<dbReference type="InterPro" id="IPR000713">
    <property type="entry name" value="Mur_ligase_N"/>
</dbReference>
<dbReference type="GO" id="GO:0016881">
    <property type="term" value="F:acid-amino acid ligase activity"/>
    <property type="evidence" value="ECO:0007669"/>
    <property type="project" value="InterPro"/>
</dbReference>
<dbReference type="Gene3D" id="3.40.1190.10">
    <property type="entry name" value="Mur-like, catalytic domain"/>
    <property type="match status" value="1"/>
</dbReference>
<evidence type="ECO:0000256" key="4">
    <source>
        <dbReference type="ARBA" id="ARBA00022840"/>
    </source>
</evidence>
<dbReference type="InterPro" id="IPR013221">
    <property type="entry name" value="Mur_ligase_cen"/>
</dbReference>
<evidence type="ECO:0000259" key="11">
    <source>
        <dbReference type="Pfam" id="PF08245"/>
    </source>
</evidence>
<keyword evidence="4" id="KW-0067">ATP-binding</keyword>
<accession>A0A2U8DZL0</accession>
<name>A0A2U8DZL0_9BACT</name>
<dbReference type="AlphaFoldDB" id="A0A2U8DZL0"/>
<dbReference type="Pfam" id="PF08245">
    <property type="entry name" value="Mur_ligase_M"/>
    <property type="match status" value="1"/>
</dbReference>
<feature type="domain" description="Mur ligase C-terminal" evidence="10">
    <location>
        <begin position="296"/>
        <end position="418"/>
    </location>
</feature>
<dbReference type="GO" id="GO:0008360">
    <property type="term" value="P:regulation of cell shape"/>
    <property type="evidence" value="ECO:0007669"/>
    <property type="project" value="UniProtKB-KW"/>
</dbReference>
<dbReference type="InterPro" id="IPR051046">
    <property type="entry name" value="MurCDEF_CellWall_CoF430Synth"/>
</dbReference>
<evidence type="ECO:0008006" key="14">
    <source>
        <dbReference type="Google" id="ProtNLM"/>
    </source>
</evidence>
<organism evidence="12 13">
    <name type="scientific">Ereboglobus luteus</name>
    <dbReference type="NCBI Taxonomy" id="1796921"/>
    <lineage>
        <taxon>Bacteria</taxon>
        <taxon>Pseudomonadati</taxon>
        <taxon>Verrucomicrobiota</taxon>
        <taxon>Opitutia</taxon>
        <taxon>Opitutales</taxon>
        <taxon>Opitutaceae</taxon>
        <taxon>Ereboglobus</taxon>
    </lineage>
</organism>
<evidence type="ECO:0000259" key="9">
    <source>
        <dbReference type="Pfam" id="PF01225"/>
    </source>
</evidence>
<evidence type="ECO:0000256" key="5">
    <source>
        <dbReference type="ARBA" id="ARBA00022960"/>
    </source>
</evidence>
<proteinExistence type="predicted"/>
<dbReference type="RefSeq" id="WP_108823783.1">
    <property type="nucleotide sequence ID" value="NZ_CP023004.1"/>
</dbReference>
<dbReference type="GO" id="GO:0005524">
    <property type="term" value="F:ATP binding"/>
    <property type="evidence" value="ECO:0007669"/>
    <property type="project" value="UniProtKB-KW"/>
</dbReference>
<dbReference type="PANTHER" id="PTHR43024:SF1">
    <property type="entry name" value="UDP-N-ACETYLMURAMOYL-TRIPEPTIDE--D-ALANYL-D-ALANINE LIGASE"/>
    <property type="match status" value="1"/>
</dbReference>
<keyword evidence="2" id="KW-0132">Cell division</keyword>
<protein>
    <recommendedName>
        <fullName evidence="14">UDP-N-acetylmuramoyl-tripeptide--D-alanyl-D-alanine ligase</fullName>
    </recommendedName>
</protein>
<dbReference type="OrthoDB" id="9801978at2"/>
<dbReference type="InterPro" id="IPR036615">
    <property type="entry name" value="Mur_ligase_C_dom_sf"/>
</dbReference>
<keyword evidence="3" id="KW-0547">Nucleotide-binding</keyword>
<evidence type="ECO:0000256" key="3">
    <source>
        <dbReference type="ARBA" id="ARBA00022741"/>
    </source>
</evidence>
<dbReference type="Pfam" id="PF01225">
    <property type="entry name" value="Mur_ligase"/>
    <property type="match status" value="1"/>
</dbReference>